<evidence type="ECO:0000256" key="6">
    <source>
        <dbReference type="ARBA" id="ARBA00022801"/>
    </source>
</evidence>
<comment type="subcellular location">
    <subcellularLocation>
        <location evidence="1">Cell membrane</location>
        <topology evidence="1">Multi-pass membrane protein</topology>
    </subcellularLocation>
</comment>
<evidence type="ECO:0000256" key="8">
    <source>
        <dbReference type="ARBA" id="ARBA00023136"/>
    </source>
</evidence>
<evidence type="ECO:0000313" key="12">
    <source>
        <dbReference type="EMBL" id="GHE91042.1"/>
    </source>
</evidence>
<dbReference type="EC" id="3.1.4.52" evidence="2"/>
<dbReference type="SMART" id="SM00052">
    <property type="entry name" value="EAL"/>
    <property type="match status" value="1"/>
</dbReference>
<name>A0ABQ3ISC8_9GAMM</name>
<evidence type="ECO:0000259" key="11">
    <source>
        <dbReference type="PROSITE" id="PS50883"/>
    </source>
</evidence>
<dbReference type="Pfam" id="PF12792">
    <property type="entry name" value="CSS-motif"/>
    <property type="match status" value="1"/>
</dbReference>
<dbReference type="InterPro" id="IPR024744">
    <property type="entry name" value="CSS-motif_dom"/>
</dbReference>
<protein>
    <recommendedName>
        <fullName evidence="2">cyclic-guanylate-specific phosphodiesterase</fullName>
        <ecNumber evidence="2">3.1.4.52</ecNumber>
    </recommendedName>
</protein>
<feature type="transmembrane region" description="Helical" evidence="10">
    <location>
        <begin position="12"/>
        <end position="33"/>
    </location>
</feature>
<feature type="transmembrane region" description="Helical" evidence="10">
    <location>
        <begin position="234"/>
        <end position="258"/>
    </location>
</feature>
<comment type="catalytic activity">
    <reaction evidence="9">
        <text>3',3'-c-di-GMP + H2O = 5'-phosphoguanylyl(3'-&gt;5')guanosine + H(+)</text>
        <dbReference type="Rhea" id="RHEA:24902"/>
        <dbReference type="ChEBI" id="CHEBI:15377"/>
        <dbReference type="ChEBI" id="CHEBI:15378"/>
        <dbReference type="ChEBI" id="CHEBI:58754"/>
        <dbReference type="ChEBI" id="CHEBI:58805"/>
        <dbReference type="EC" id="3.1.4.52"/>
    </reaction>
</comment>
<dbReference type="PROSITE" id="PS50883">
    <property type="entry name" value="EAL"/>
    <property type="match status" value="1"/>
</dbReference>
<keyword evidence="8 10" id="KW-0472">Membrane</keyword>
<dbReference type="CDD" id="cd01948">
    <property type="entry name" value="EAL"/>
    <property type="match status" value="1"/>
</dbReference>
<keyword evidence="7 10" id="KW-1133">Transmembrane helix</keyword>
<dbReference type="InterPro" id="IPR001633">
    <property type="entry name" value="EAL_dom"/>
</dbReference>
<dbReference type="InterPro" id="IPR035919">
    <property type="entry name" value="EAL_sf"/>
</dbReference>
<reference evidence="13" key="1">
    <citation type="journal article" date="2019" name="Int. J. Syst. Evol. Microbiol.">
        <title>The Global Catalogue of Microorganisms (GCM) 10K type strain sequencing project: providing services to taxonomists for standard genome sequencing and annotation.</title>
        <authorList>
            <consortium name="The Broad Institute Genomics Platform"/>
            <consortium name="The Broad Institute Genome Sequencing Center for Infectious Disease"/>
            <person name="Wu L."/>
            <person name="Ma J."/>
        </authorList>
    </citation>
    <scope>NUCLEOTIDE SEQUENCE [LARGE SCALE GENOMIC DNA]</scope>
    <source>
        <strain evidence="13">CGMCC 1.15922</strain>
    </source>
</reference>
<gene>
    <name evidence="12" type="ORF">GCM10011501_20600</name>
</gene>
<evidence type="ECO:0000256" key="10">
    <source>
        <dbReference type="SAM" id="Phobius"/>
    </source>
</evidence>
<dbReference type="Proteomes" id="UP000626370">
    <property type="component" value="Unassembled WGS sequence"/>
</dbReference>
<keyword evidence="3" id="KW-1003">Cell membrane</keyword>
<organism evidence="12 13">
    <name type="scientific">Thalassotalea profundi</name>
    <dbReference type="NCBI Taxonomy" id="2036687"/>
    <lineage>
        <taxon>Bacteria</taxon>
        <taxon>Pseudomonadati</taxon>
        <taxon>Pseudomonadota</taxon>
        <taxon>Gammaproteobacteria</taxon>
        <taxon>Alteromonadales</taxon>
        <taxon>Colwelliaceae</taxon>
        <taxon>Thalassotalea</taxon>
    </lineage>
</organism>
<keyword evidence="13" id="KW-1185">Reference proteome</keyword>
<evidence type="ECO:0000256" key="3">
    <source>
        <dbReference type="ARBA" id="ARBA00022475"/>
    </source>
</evidence>
<dbReference type="SUPFAM" id="SSF141868">
    <property type="entry name" value="EAL domain-like"/>
    <property type="match status" value="1"/>
</dbReference>
<dbReference type="PANTHER" id="PTHR33121:SF70">
    <property type="entry name" value="SIGNALING PROTEIN YKOW"/>
    <property type="match status" value="1"/>
</dbReference>
<dbReference type="RefSeq" id="WP_189378187.1">
    <property type="nucleotide sequence ID" value="NZ_BNAH01000007.1"/>
</dbReference>
<evidence type="ECO:0000256" key="7">
    <source>
        <dbReference type="ARBA" id="ARBA00022989"/>
    </source>
</evidence>
<evidence type="ECO:0000256" key="5">
    <source>
        <dbReference type="ARBA" id="ARBA00022692"/>
    </source>
</evidence>
<dbReference type="PANTHER" id="PTHR33121">
    <property type="entry name" value="CYCLIC DI-GMP PHOSPHODIESTERASE PDEF"/>
    <property type="match status" value="1"/>
</dbReference>
<comment type="caution">
    <text evidence="12">The sequence shown here is derived from an EMBL/GenBank/DDBJ whole genome shotgun (WGS) entry which is preliminary data.</text>
</comment>
<sequence>MLSNSNIRKPLSFFVGMLVSLIVIYVLYSSFLINKLTLVGERLFLDLENTISQSYNVVDRLNNLGFSQCSKANLFNMRKEQFNSNDIKDIGFFKDGFLVCTTGAGILEKPIKESEPNLIINGYSIWVNKALKTFESKISGVLIQKGNYNVVLSFEGILKEHDKNIQYQIVARKNGQISHLYGVNNLFQNNANSTEVVTSSGFLSHSIELCGNQGNVCLAVSQRNYIEFNDVPSLFIFLVIIIMFFSGVSSIHLFELYYQYLRSTKRRVRRGIKNNRFIPYYQAIIELKSGKVIGCELLARFEDNMGALYPDEFIPVVSDLNKSWEMTECLINKSLEDFKLLTSKDGPFYLSINIFPKDVNNGNILKSSNLLGDINKNLQICFEITEDEELNFSGLDKVLNLLGENNIKVSIDDFGTGYSNLSQLKLLKIDTLKIDKSFIDEVETGSIRSTLIPNIVAIANKLNANIIAEGVENQLQVDELMKMNIEFCQGWHYVKALPIKDFKTYLLVNSKFDFFKR</sequence>
<keyword evidence="5 10" id="KW-0812">Transmembrane</keyword>
<proteinExistence type="predicted"/>
<keyword evidence="4" id="KW-0973">c-di-GMP</keyword>
<evidence type="ECO:0000313" key="13">
    <source>
        <dbReference type="Proteomes" id="UP000626370"/>
    </source>
</evidence>
<dbReference type="Gene3D" id="3.20.20.450">
    <property type="entry name" value="EAL domain"/>
    <property type="match status" value="1"/>
</dbReference>
<accession>A0ABQ3ISC8</accession>
<dbReference type="EMBL" id="BNAH01000007">
    <property type="protein sequence ID" value="GHE91042.1"/>
    <property type="molecule type" value="Genomic_DNA"/>
</dbReference>
<evidence type="ECO:0000256" key="4">
    <source>
        <dbReference type="ARBA" id="ARBA00022636"/>
    </source>
</evidence>
<keyword evidence="6" id="KW-0378">Hydrolase</keyword>
<evidence type="ECO:0000256" key="9">
    <source>
        <dbReference type="ARBA" id="ARBA00034290"/>
    </source>
</evidence>
<dbReference type="Pfam" id="PF00563">
    <property type="entry name" value="EAL"/>
    <property type="match status" value="1"/>
</dbReference>
<feature type="domain" description="EAL" evidence="11">
    <location>
        <begin position="261"/>
        <end position="510"/>
    </location>
</feature>
<evidence type="ECO:0000256" key="2">
    <source>
        <dbReference type="ARBA" id="ARBA00012282"/>
    </source>
</evidence>
<evidence type="ECO:0000256" key="1">
    <source>
        <dbReference type="ARBA" id="ARBA00004651"/>
    </source>
</evidence>
<dbReference type="InterPro" id="IPR050706">
    <property type="entry name" value="Cyclic-di-GMP_PDE-like"/>
</dbReference>